<evidence type="ECO:0000313" key="2">
    <source>
        <dbReference type="Proteomes" id="UP000887300"/>
    </source>
</evidence>
<dbReference type="EMBL" id="JABBHS010000198">
    <property type="protein sequence ID" value="MBU2722938.1"/>
    <property type="molecule type" value="Genomic_DNA"/>
</dbReference>
<evidence type="ECO:0000313" key="1">
    <source>
        <dbReference type="EMBL" id="MBU2722938.1"/>
    </source>
</evidence>
<reference evidence="1" key="1">
    <citation type="journal article" date="2021" name="ISME J.">
        <title>Genomic evolution of the class Acidithiobacillia: deep-branching Proteobacteria living in extreme acidic conditions.</title>
        <authorList>
            <person name="Moya-Beltran A."/>
            <person name="Beard S."/>
            <person name="Rojas-Villalobos C."/>
            <person name="Issotta F."/>
            <person name="Gallardo Y."/>
            <person name="Ulloa R."/>
            <person name="Giaveno A."/>
            <person name="Degli Esposti M."/>
            <person name="Johnson D.B."/>
            <person name="Quatrini R."/>
        </authorList>
    </citation>
    <scope>NUCLEOTIDE SEQUENCE</scope>
    <source>
        <strain evidence="1">DSM 583</strain>
    </source>
</reference>
<protein>
    <submittedName>
        <fullName evidence="1">Uncharacterized protein</fullName>
    </submittedName>
</protein>
<dbReference type="RefSeq" id="WP_215886107.1">
    <property type="nucleotide sequence ID" value="NZ_CP134225.1"/>
</dbReference>
<dbReference type="AlphaFoldDB" id="A0A8X8G9P2"/>
<name>A0A8X8G9P2_ACIFI</name>
<sequence>MRKIFDVYSDPGHGWVKVTRKELQSLNLEDKISTYSYQLHDSVYLEEDCDASVFIAALKKLGVTPAFREHTSSRRSRIRNYNHYRK</sequence>
<proteinExistence type="predicted"/>
<accession>A0A8X8G9P2</accession>
<organism evidence="1 2">
    <name type="scientific">Acidithiobacillus ferridurans</name>
    <dbReference type="NCBI Taxonomy" id="1232575"/>
    <lineage>
        <taxon>Bacteria</taxon>
        <taxon>Pseudomonadati</taxon>
        <taxon>Pseudomonadota</taxon>
        <taxon>Acidithiobacillia</taxon>
        <taxon>Acidithiobacillales</taxon>
        <taxon>Acidithiobacillaceae</taxon>
        <taxon>Acidithiobacillus</taxon>
    </lineage>
</organism>
<gene>
    <name evidence="1" type="ORF">HF568_06880</name>
</gene>
<comment type="caution">
    <text evidence="1">The sequence shown here is derived from an EMBL/GenBank/DDBJ whole genome shotgun (WGS) entry which is preliminary data.</text>
</comment>
<dbReference type="Proteomes" id="UP000887300">
    <property type="component" value="Unassembled WGS sequence"/>
</dbReference>